<feature type="region of interest" description="Disordered" evidence="9">
    <location>
        <begin position="217"/>
        <end position="258"/>
    </location>
</feature>
<keyword evidence="6" id="KW-0472">Membrane</keyword>
<feature type="compositionally biased region" description="Low complexity" evidence="9">
    <location>
        <begin position="248"/>
        <end position="258"/>
    </location>
</feature>
<name>A0A1J0R9E6_9TRYP</name>
<feature type="domain" description="Trypanosome variant surface glycoprotein B-type N-terminal" evidence="10">
    <location>
        <begin position="4"/>
        <end position="170"/>
    </location>
</feature>
<proteinExistence type="predicted"/>
<dbReference type="InterPro" id="IPR027446">
    <property type="entry name" value="VSG_C_dom_sf"/>
</dbReference>
<keyword evidence="5" id="KW-0732">Signal</keyword>
<keyword evidence="8" id="KW-0449">Lipoprotein</keyword>
<organism evidence="11">
    <name type="scientific">Trypanosoma brucei</name>
    <dbReference type="NCBI Taxonomy" id="5691"/>
    <lineage>
        <taxon>Eukaryota</taxon>
        <taxon>Discoba</taxon>
        <taxon>Euglenozoa</taxon>
        <taxon>Kinetoplastea</taxon>
        <taxon>Metakinetoplastina</taxon>
        <taxon>Trypanosomatida</taxon>
        <taxon>Trypanosomatidae</taxon>
        <taxon>Trypanosoma</taxon>
    </lineage>
</organism>
<dbReference type="GO" id="GO:0005886">
    <property type="term" value="C:plasma membrane"/>
    <property type="evidence" value="ECO:0007669"/>
    <property type="project" value="UniProtKB-SubCell"/>
</dbReference>
<evidence type="ECO:0000256" key="4">
    <source>
        <dbReference type="ARBA" id="ARBA00022622"/>
    </source>
</evidence>
<evidence type="ECO:0000256" key="5">
    <source>
        <dbReference type="ARBA" id="ARBA00022729"/>
    </source>
</evidence>
<comment type="function">
    <text evidence="1">VSG forms a coat on the surface of the parasite. The trypanosome evades the immune response of the host by expressing a series of antigenically distinct VSGs from an estimated 1000 VSG genes.</text>
</comment>
<dbReference type="InterPro" id="IPR025932">
    <property type="entry name" value="Trypano_VSG_B_N_dom"/>
</dbReference>
<dbReference type="AlphaFoldDB" id="A0A1J0R9E6"/>
<comment type="subcellular location">
    <subcellularLocation>
        <location evidence="2">Cell membrane</location>
        <topology evidence="2">Lipid-anchor</topology>
        <topology evidence="2">GPI-anchor</topology>
    </subcellularLocation>
</comment>
<keyword evidence="3" id="KW-1003">Cell membrane</keyword>
<dbReference type="VEuPathDB" id="TriTrypDB:Tb427_000085100"/>
<keyword evidence="4" id="KW-0336">GPI-anchor</keyword>
<dbReference type="Pfam" id="PF13206">
    <property type="entry name" value="VSG_B"/>
    <property type="match status" value="1"/>
</dbReference>
<evidence type="ECO:0000256" key="6">
    <source>
        <dbReference type="ARBA" id="ARBA00023136"/>
    </source>
</evidence>
<feature type="region of interest" description="Disordered" evidence="9">
    <location>
        <begin position="185"/>
        <end position="204"/>
    </location>
</feature>
<evidence type="ECO:0000256" key="1">
    <source>
        <dbReference type="ARBA" id="ARBA00002523"/>
    </source>
</evidence>
<evidence type="ECO:0000313" key="11">
    <source>
        <dbReference type="EMBL" id="APD74412.1"/>
    </source>
</evidence>
<sequence length="258" mass="26852">MNNKAREADCATTTRGAAGKSVLATAACLCLKPQEGVHVNGACAMTLDGAGTWQDSSTAPLDTEVQQLAKYCNAPTASQPPGQLLRSTLDNLAASVVKGDTDAYLGAFKTANCNGKNTNGVCVELKNGAKDADGGLMKLTWYATLNTLAENLIRREAAETTNNLATKKIQELVAPLKSFIKVTKGEPAPTDAHSTATAPTSVPSTSCSTYKTNTTCPKSNCNWEGETETEGKCKAKEGEGQKTKGAEEAAGTNAEGKK</sequence>
<evidence type="ECO:0000256" key="2">
    <source>
        <dbReference type="ARBA" id="ARBA00004609"/>
    </source>
</evidence>
<protein>
    <submittedName>
        <fullName evidence="11">Variant surface glycoprotein 1125.3022</fullName>
    </submittedName>
</protein>
<accession>A0A1J0R9E6</accession>
<reference evidence="11" key="1">
    <citation type="submission" date="2016-08" db="EMBL/GenBank/DDBJ databases">
        <title>VSG repertoire of Trypanosoma brucei EATRO 1125.</title>
        <authorList>
            <person name="Cross G.A."/>
        </authorList>
    </citation>
    <scope>NUCLEOTIDE SEQUENCE</scope>
    <source>
        <strain evidence="11">EATRO 1125</strain>
    </source>
</reference>
<evidence type="ECO:0000256" key="9">
    <source>
        <dbReference type="SAM" id="MobiDB-lite"/>
    </source>
</evidence>
<evidence type="ECO:0000256" key="7">
    <source>
        <dbReference type="ARBA" id="ARBA00023180"/>
    </source>
</evidence>
<dbReference type="GO" id="GO:0098552">
    <property type="term" value="C:side of membrane"/>
    <property type="evidence" value="ECO:0007669"/>
    <property type="project" value="UniProtKB-KW"/>
</dbReference>
<keyword evidence="7" id="KW-0325">Glycoprotein</keyword>
<dbReference type="SUPFAM" id="SSF118251">
    <property type="entry name" value="Variant surface glycoprotein MITAT 1.2, VSG 221, C-terminal domain"/>
    <property type="match status" value="1"/>
</dbReference>
<dbReference type="EMBL" id="KX700456">
    <property type="protein sequence ID" value="APD74412.1"/>
    <property type="molecule type" value="Genomic_DNA"/>
</dbReference>
<evidence type="ECO:0000256" key="3">
    <source>
        <dbReference type="ARBA" id="ARBA00022475"/>
    </source>
</evidence>
<feature type="compositionally biased region" description="Low complexity" evidence="9">
    <location>
        <begin position="194"/>
        <end position="204"/>
    </location>
</feature>
<evidence type="ECO:0000256" key="8">
    <source>
        <dbReference type="ARBA" id="ARBA00023288"/>
    </source>
</evidence>
<feature type="compositionally biased region" description="Basic and acidic residues" evidence="9">
    <location>
        <begin position="229"/>
        <end position="247"/>
    </location>
</feature>
<evidence type="ECO:0000259" key="10">
    <source>
        <dbReference type="Pfam" id="PF13206"/>
    </source>
</evidence>